<feature type="binding site" evidence="4">
    <location>
        <position position="134"/>
    </location>
    <ligand>
        <name>D-ribulose 5-phosphate</name>
        <dbReference type="ChEBI" id="CHEBI:58121"/>
    </ligand>
</feature>
<feature type="active site" description="Proton donor" evidence="3">
    <location>
        <position position="100"/>
    </location>
</feature>
<evidence type="ECO:0000256" key="2">
    <source>
        <dbReference type="ARBA" id="ARBA00023235"/>
    </source>
</evidence>
<dbReference type="EC" id="5.3.1.-" evidence="5"/>
<dbReference type="PANTHER" id="PTHR30345">
    <property type="entry name" value="RIBOSE-5-PHOSPHATE ISOMERASE B"/>
    <property type="match status" value="1"/>
</dbReference>
<proteinExistence type="inferred from homology"/>
<dbReference type="RefSeq" id="WP_004318949.1">
    <property type="nucleotide sequence ID" value="NZ_CP012543.1"/>
</dbReference>
<evidence type="ECO:0000256" key="4">
    <source>
        <dbReference type="PIRSR" id="PIRSR005384-2"/>
    </source>
</evidence>
<dbReference type="NCBIfam" id="TIGR01120">
    <property type="entry name" value="rpiB"/>
    <property type="match status" value="1"/>
</dbReference>
<evidence type="ECO:0000313" key="6">
    <source>
        <dbReference type="Proteomes" id="UP000502377"/>
    </source>
</evidence>
<evidence type="ECO:0000256" key="1">
    <source>
        <dbReference type="ARBA" id="ARBA00008754"/>
    </source>
</evidence>
<reference evidence="5 6" key="1">
    <citation type="submission" date="2016-07" db="EMBL/GenBank/DDBJ databases">
        <title>Comparative genomics of the Campylobacter concisus group.</title>
        <authorList>
            <person name="Miller W.G."/>
            <person name="Yee E."/>
            <person name="Chapman M.H."/>
            <person name="Huynh S."/>
            <person name="Bono J.L."/>
            <person name="On S.L.W."/>
            <person name="StLeger J."/>
            <person name="Foster G."/>
            <person name="Parker C.T."/>
        </authorList>
    </citation>
    <scope>NUCLEOTIDE SEQUENCE [LARGE SCALE GENOMIC DNA]</scope>
    <source>
        <strain evidence="5 6">ATCC 33238</strain>
    </source>
</reference>
<name>A0A6G5QP02_CAMRE</name>
<feature type="binding site" evidence="4">
    <location>
        <begin position="11"/>
        <end position="12"/>
    </location>
    <ligand>
        <name>D-ribulose 5-phosphate</name>
        <dbReference type="ChEBI" id="CHEBI:58121"/>
    </ligand>
</feature>
<dbReference type="KEGG" id="crx:CRECT_1550"/>
<feature type="binding site" evidence="4">
    <location>
        <position position="111"/>
    </location>
    <ligand>
        <name>D-ribulose 5-phosphate</name>
        <dbReference type="ChEBI" id="CHEBI:58121"/>
    </ligand>
</feature>
<keyword evidence="2 5" id="KW-0413">Isomerase</keyword>
<sequence>MKIDKIFIASDHAGFDLKAQICELLKNEGFSVCDLGTHSKDSVDYPDFAALLAQNLRHENEYGVLICGTGIGISIAANRHTHVRCALCHDVTTAKLAREHNDANVLAMGARTIGDAVAADTIKAFFATEFAGGRHERRVKKLGGEK</sequence>
<dbReference type="PIRSF" id="PIRSF005384">
    <property type="entry name" value="RpiB_LacA_B"/>
    <property type="match status" value="1"/>
</dbReference>
<dbReference type="Proteomes" id="UP000502377">
    <property type="component" value="Chromosome"/>
</dbReference>
<dbReference type="AlphaFoldDB" id="A0A6G5QP02"/>
<dbReference type="NCBIfam" id="NF004051">
    <property type="entry name" value="PRK05571.1"/>
    <property type="match status" value="1"/>
</dbReference>
<accession>A0A6G5QP02</accession>
<feature type="binding site" evidence="4">
    <location>
        <begin position="68"/>
        <end position="72"/>
    </location>
    <ligand>
        <name>D-ribulose 5-phosphate</name>
        <dbReference type="ChEBI" id="CHEBI:58121"/>
    </ligand>
</feature>
<comment type="similarity">
    <text evidence="1">Belongs to the LacAB/RpiB family.</text>
</comment>
<dbReference type="NCBIfam" id="TIGR00689">
    <property type="entry name" value="rpiB_lacA_lacB"/>
    <property type="match status" value="1"/>
</dbReference>
<dbReference type="Pfam" id="PF02502">
    <property type="entry name" value="LacAB_rpiB"/>
    <property type="match status" value="1"/>
</dbReference>
<dbReference type="EMBL" id="CP012543">
    <property type="protein sequence ID" value="QCD47186.1"/>
    <property type="molecule type" value="Genomic_DNA"/>
</dbReference>
<feature type="binding site" evidence="4">
    <location>
        <position position="138"/>
    </location>
    <ligand>
        <name>D-ribulose 5-phosphate</name>
        <dbReference type="ChEBI" id="CHEBI:58121"/>
    </ligand>
</feature>
<feature type="binding site" evidence="4">
    <location>
        <position position="101"/>
    </location>
    <ligand>
        <name>D-ribulose 5-phosphate</name>
        <dbReference type="ChEBI" id="CHEBI:58121"/>
    </ligand>
</feature>
<dbReference type="GO" id="GO:0004751">
    <property type="term" value="F:ribose-5-phosphate isomerase activity"/>
    <property type="evidence" value="ECO:0007669"/>
    <property type="project" value="UniProtKB-EC"/>
</dbReference>
<feature type="active site" description="Proton acceptor" evidence="3">
    <location>
        <position position="67"/>
    </location>
</feature>
<evidence type="ECO:0000313" key="5">
    <source>
        <dbReference type="EMBL" id="QCD47186.1"/>
    </source>
</evidence>
<gene>
    <name evidence="5" type="primary">rpiB</name>
    <name evidence="5" type="ORF">CRECT_1550</name>
</gene>
<dbReference type="InterPro" id="IPR004785">
    <property type="entry name" value="RpiB"/>
</dbReference>
<dbReference type="EC" id="5.3.1.6" evidence="5"/>
<dbReference type="InterPro" id="IPR003500">
    <property type="entry name" value="RpiB_LacA_LacB"/>
</dbReference>
<dbReference type="SUPFAM" id="SSF89623">
    <property type="entry name" value="Ribose/Galactose isomerase RpiB/AlsB"/>
    <property type="match status" value="1"/>
</dbReference>
<protein>
    <submittedName>
        <fullName evidence="5">Allose-6-phosphate isomerase / ribose-5-phosphate isomerase B</fullName>
        <ecNumber evidence="5">5.3.1.-</ecNumber>
        <ecNumber evidence="5">5.3.1.6</ecNumber>
    </submittedName>
</protein>
<dbReference type="GO" id="GO:0005975">
    <property type="term" value="P:carbohydrate metabolic process"/>
    <property type="evidence" value="ECO:0007669"/>
    <property type="project" value="InterPro"/>
</dbReference>
<dbReference type="InterPro" id="IPR036569">
    <property type="entry name" value="RpiB_LacA_LacB_sf"/>
</dbReference>
<dbReference type="Gene3D" id="3.40.1400.10">
    <property type="entry name" value="Sugar-phosphate isomerase, RpiB/LacA/LacB"/>
    <property type="match status" value="1"/>
</dbReference>
<organism evidence="5 6">
    <name type="scientific">Campylobacter rectus</name>
    <name type="common">Wolinella recta</name>
    <dbReference type="NCBI Taxonomy" id="203"/>
    <lineage>
        <taxon>Bacteria</taxon>
        <taxon>Pseudomonadati</taxon>
        <taxon>Campylobacterota</taxon>
        <taxon>Epsilonproteobacteria</taxon>
        <taxon>Campylobacterales</taxon>
        <taxon>Campylobacteraceae</taxon>
        <taxon>Campylobacter</taxon>
    </lineage>
</organism>
<dbReference type="PANTHER" id="PTHR30345:SF0">
    <property type="entry name" value="DNA DAMAGE-REPAIR_TOLERATION PROTEIN DRT102"/>
    <property type="match status" value="1"/>
</dbReference>
<evidence type="ECO:0000256" key="3">
    <source>
        <dbReference type="PIRSR" id="PIRSR005384-1"/>
    </source>
</evidence>